<evidence type="ECO:0000256" key="3">
    <source>
        <dbReference type="ARBA" id="ARBA00022833"/>
    </source>
</evidence>
<dbReference type="EMBL" id="JARJCM010000059">
    <property type="protein sequence ID" value="KAJ7034230.1"/>
    <property type="molecule type" value="Genomic_DNA"/>
</dbReference>
<dbReference type="SUPFAM" id="SSF144232">
    <property type="entry name" value="HIT/MYND zinc finger-like"/>
    <property type="match status" value="1"/>
</dbReference>
<comment type="caution">
    <text evidence="6">The sequence shown here is derived from an EMBL/GenBank/DDBJ whole genome shotgun (WGS) entry which is preliminary data.</text>
</comment>
<evidence type="ECO:0000313" key="7">
    <source>
        <dbReference type="Proteomes" id="UP001218188"/>
    </source>
</evidence>
<organism evidence="6 7">
    <name type="scientific">Mycena alexandri</name>
    <dbReference type="NCBI Taxonomy" id="1745969"/>
    <lineage>
        <taxon>Eukaryota</taxon>
        <taxon>Fungi</taxon>
        <taxon>Dikarya</taxon>
        <taxon>Basidiomycota</taxon>
        <taxon>Agaricomycotina</taxon>
        <taxon>Agaricomycetes</taxon>
        <taxon>Agaricomycetidae</taxon>
        <taxon>Agaricales</taxon>
        <taxon>Marasmiineae</taxon>
        <taxon>Mycenaceae</taxon>
        <taxon>Mycena</taxon>
    </lineage>
</organism>
<gene>
    <name evidence="6" type="ORF">C8F04DRAFT_1102691</name>
</gene>
<evidence type="ECO:0000256" key="2">
    <source>
        <dbReference type="ARBA" id="ARBA00022771"/>
    </source>
</evidence>
<evidence type="ECO:0000313" key="6">
    <source>
        <dbReference type="EMBL" id="KAJ7034230.1"/>
    </source>
</evidence>
<dbReference type="Proteomes" id="UP001218188">
    <property type="component" value="Unassembled WGS sequence"/>
</dbReference>
<dbReference type="Gene3D" id="6.10.140.2220">
    <property type="match status" value="1"/>
</dbReference>
<protein>
    <recommendedName>
        <fullName evidence="5">MYND-type domain-containing protein</fullName>
    </recommendedName>
</protein>
<keyword evidence="1" id="KW-0479">Metal-binding</keyword>
<keyword evidence="3" id="KW-0862">Zinc</keyword>
<dbReference type="Pfam" id="PF01753">
    <property type="entry name" value="zf-MYND"/>
    <property type="match status" value="1"/>
</dbReference>
<proteinExistence type="predicted"/>
<evidence type="ECO:0000256" key="4">
    <source>
        <dbReference type="PROSITE-ProRule" id="PRU00134"/>
    </source>
</evidence>
<evidence type="ECO:0000256" key="1">
    <source>
        <dbReference type="ARBA" id="ARBA00022723"/>
    </source>
</evidence>
<accession>A0AAD6SUX0</accession>
<dbReference type="AlphaFoldDB" id="A0AAD6SUX0"/>
<keyword evidence="2 4" id="KW-0863">Zinc-finger</keyword>
<keyword evidence="7" id="KW-1185">Reference proteome</keyword>
<name>A0AAD6SUX0_9AGAR</name>
<dbReference type="InterPro" id="IPR002893">
    <property type="entry name" value="Znf_MYND"/>
</dbReference>
<evidence type="ECO:0000259" key="5">
    <source>
        <dbReference type="PROSITE" id="PS50865"/>
    </source>
</evidence>
<feature type="domain" description="MYND-type" evidence="5">
    <location>
        <begin position="435"/>
        <end position="477"/>
    </location>
</feature>
<dbReference type="GO" id="GO:0008270">
    <property type="term" value="F:zinc ion binding"/>
    <property type="evidence" value="ECO:0007669"/>
    <property type="project" value="UniProtKB-KW"/>
</dbReference>
<sequence length="647" mass="73529">MHPAVEIRKLQRLPVSQRRVAMAACGSNRSFRNLKQVELLCKKATDSEKILFLPVFYINLDPAHLPTAGDLEYLQRDTRARIAYASLALEALFDLMNLVATEYQEPDDVGPALWPRVWPWTFFMHEYRDYLRAASVFWEPLAYTRFLLFVSEIYGSHPIRGVISSTPGFRVLMARAWTILPRLRRKKSAFEPCLWFLASIIGSLDYTDPDHFAEMVEGAGGTLDDLASLALQHIDVVVNGNLSWEVGSAASYVRNLAHLIQAGHSATHTSADMRERFIQTLRRRDFIPALVVAMNSVLEASRANSRSFLRSNFELSFVATLELLERLLDTPMGYRWLPAAIEARLLTVMAGVATEFPAVFDGRLRLLLKKLLPDGLLYYHVVTALDNILDDFADILSSEELEGLEIFDDWSSFRHLAEKRVQLLHGLQSTRSCDNLECGKIEERSHFRRCTGCKTSKYCNKECQIADWKRGGHRNHCGSLTTLILAETNSCTLGFRERQFMRAVVRDDFTENMLTIYRHQVKFIASNPADRFYTLFDYTCNPVEISVKSVLDSPISHVLQGGGPDLEWMNILARAEHSHGRMHLHVVEVPEGSLTHVWVIPLRTNSPQIHEAVVRLGNSISADYDEEEIVEEVGKILENAVDLVETY</sequence>
<reference evidence="6" key="1">
    <citation type="submission" date="2023-03" db="EMBL/GenBank/DDBJ databases">
        <title>Massive genome expansion in bonnet fungi (Mycena s.s.) driven by repeated elements and novel gene families across ecological guilds.</title>
        <authorList>
            <consortium name="Lawrence Berkeley National Laboratory"/>
            <person name="Harder C.B."/>
            <person name="Miyauchi S."/>
            <person name="Viragh M."/>
            <person name="Kuo A."/>
            <person name="Thoen E."/>
            <person name="Andreopoulos B."/>
            <person name="Lu D."/>
            <person name="Skrede I."/>
            <person name="Drula E."/>
            <person name="Henrissat B."/>
            <person name="Morin E."/>
            <person name="Kohler A."/>
            <person name="Barry K."/>
            <person name="LaButti K."/>
            <person name="Morin E."/>
            <person name="Salamov A."/>
            <person name="Lipzen A."/>
            <person name="Mereny Z."/>
            <person name="Hegedus B."/>
            <person name="Baldrian P."/>
            <person name="Stursova M."/>
            <person name="Weitz H."/>
            <person name="Taylor A."/>
            <person name="Grigoriev I.V."/>
            <person name="Nagy L.G."/>
            <person name="Martin F."/>
            <person name="Kauserud H."/>
        </authorList>
    </citation>
    <scope>NUCLEOTIDE SEQUENCE</scope>
    <source>
        <strain evidence="6">CBHHK200</strain>
    </source>
</reference>
<dbReference type="PROSITE" id="PS50865">
    <property type="entry name" value="ZF_MYND_2"/>
    <property type="match status" value="1"/>
</dbReference>